<sequence length="161" mass="17405">METDDDLRFDRGDETPERLRGQLSRLVGMTATQTRRVAGDALGAVGAHKDHFVVLAALAELGPASQSTLSDRTRIYRSDLVAVLNALTDGGWVRRSPDPADKRRNVVSITPAGEARLGELDAILAEVNARVMAPLSPDERAQLFDLLERVNAHLAAGADRP</sequence>
<protein>
    <recommendedName>
        <fullName evidence="1">HTH marR-type domain-containing protein</fullName>
    </recommendedName>
</protein>
<dbReference type="Gene3D" id="1.10.10.10">
    <property type="entry name" value="Winged helix-like DNA-binding domain superfamily/Winged helix DNA-binding domain"/>
    <property type="match status" value="1"/>
</dbReference>
<dbReference type="GO" id="GO:0006950">
    <property type="term" value="P:response to stress"/>
    <property type="evidence" value="ECO:0007669"/>
    <property type="project" value="TreeGrafter"/>
</dbReference>
<dbReference type="SMART" id="SM00347">
    <property type="entry name" value="HTH_MARR"/>
    <property type="match status" value="1"/>
</dbReference>
<evidence type="ECO:0000259" key="1">
    <source>
        <dbReference type="PROSITE" id="PS50995"/>
    </source>
</evidence>
<evidence type="ECO:0000313" key="3">
    <source>
        <dbReference type="Proteomes" id="UP000316659"/>
    </source>
</evidence>
<gene>
    <name evidence="2" type="ORF">CCE02nite_24450</name>
</gene>
<dbReference type="InterPro" id="IPR000835">
    <property type="entry name" value="HTH_MarR-typ"/>
</dbReference>
<accession>A0A4Y4DZD1</accession>
<dbReference type="PANTHER" id="PTHR33164:SF43">
    <property type="entry name" value="HTH-TYPE TRANSCRIPTIONAL REPRESSOR YETL"/>
    <property type="match status" value="1"/>
</dbReference>
<dbReference type="AlphaFoldDB" id="A0A4Y4DZD1"/>
<dbReference type="InterPro" id="IPR036390">
    <property type="entry name" value="WH_DNA-bd_sf"/>
</dbReference>
<dbReference type="InterPro" id="IPR036388">
    <property type="entry name" value="WH-like_DNA-bd_sf"/>
</dbReference>
<dbReference type="RefSeq" id="WP_141389910.1">
    <property type="nucleotide sequence ID" value="NZ_BJNZ01000015.1"/>
</dbReference>
<proteinExistence type="predicted"/>
<feature type="domain" description="HTH marR-type" evidence="1">
    <location>
        <begin position="20"/>
        <end position="152"/>
    </location>
</feature>
<dbReference type="Proteomes" id="UP000316659">
    <property type="component" value="Unassembled WGS sequence"/>
</dbReference>
<organism evidence="2 3">
    <name type="scientific">Cellulosimicrobium cellulans</name>
    <name type="common">Arthrobacter luteus</name>
    <dbReference type="NCBI Taxonomy" id="1710"/>
    <lineage>
        <taxon>Bacteria</taxon>
        <taxon>Bacillati</taxon>
        <taxon>Actinomycetota</taxon>
        <taxon>Actinomycetes</taxon>
        <taxon>Micrococcales</taxon>
        <taxon>Promicromonosporaceae</taxon>
        <taxon>Cellulosimicrobium</taxon>
    </lineage>
</organism>
<name>A0A4Y4DZD1_CELCE</name>
<dbReference type="PANTHER" id="PTHR33164">
    <property type="entry name" value="TRANSCRIPTIONAL REGULATOR, MARR FAMILY"/>
    <property type="match status" value="1"/>
</dbReference>
<dbReference type="InterPro" id="IPR039422">
    <property type="entry name" value="MarR/SlyA-like"/>
</dbReference>
<dbReference type="EMBL" id="BJNZ01000015">
    <property type="protein sequence ID" value="GED10446.1"/>
    <property type="molecule type" value="Genomic_DNA"/>
</dbReference>
<comment type="caution">
    <text evidence="2">The sequence shown here is derived from an EMBL/GenBank/DDBJ whole genome shotgun (WGS) entry which is preliminary data.</text>
</comment>
<dbReference type="Pfam" id="PF12802">
    <property type="entry name" value="MarR_2"/>
    <property type="match status" value="1"/>
</dbReference>
<evidence type="ECO:0000313" key="2">
    <source>
        <dbReference type="EMBL" id="GED10446.1"/>
    </source>
</evidence>
<dbReference type="GO" id="GO:0003700">
    <property type="term" value="F:DNA-binding transcription factor activity"/>
    <property type="evidence" value="ECO:0007669"/>
    <property type="project" value="InterPro"/>
</dbReference>
<dbReference type="PROSITE" id="PS50995">
    <property type="entry name" value="HTH_MARR_2"/>
    <property type="match status" value="1"/>
</dbReference>
<dbReference type="PRINTS" id="PR00598">
    <property type="entry name" value="HTHMARR"/>
</dbReference>
<reference evidence="2 3" key="1">
    <citation type="submission" date="2019-06" db="EMBL/GenBank/DDBJ databases">
        <title>Whole genome shotgun sequence of Cellulosimicrobium cellulans NBRC 15516.</title>
        <authorList>
            <person name="Hosoyama A."/>
            <person name="Uohara A."/>
            <person name="Ohji S."/>
            <person name="Ichikawa N."/>
        </authorList>
    </citation>
    <scope>NUCLEOTIDE SEQUENCE [LARGE SCALE GENOMIC DNA]</scope>
    <source>
        <strain evidence="2 3">NBRC 15516</strain>
    </source>
</reference>
<dbReference type="SUPFAM" id="SSF46785">
    <property type="entry name" value="Winged helix' DNA-binding domain"/>
    <property type="match status" value="1"/>
</dbReference>